<feature type="binding site" evidence="4">
    <location>
        <position position="71"/>
    </location>
    <ligand>
        <name>Zn(2+)</name>
        <dbReference type="ChEBI" id="CHEBI:29105"/>
    </ligand>
</feature>
<dbReference type="Pfam" id="PF10263">
    <property type="entry name" value="SprT-like"/>
    <property type="match status" value="1"/>
</dbReference>
<evidence type="ECO:0000313" key="7">
    <source>
        <dbReference type="Proteomes" id="UP001519272"/>
    </source>
</evidence>
<organism evidence="6 7">
    <name type="scientific">Paenibacillus turicensis</name>
    <dbReference type="NCBI Taxonomy" id="160487"/>
    <lineage>
        <taxon>Bacteria</taxon>
        <taxon>Bacillati</taxon>
        <taxon>Bacillota</taxon>
        <taxon>Bacilli</taxon>
        <taxon>Bacillales</taxon>
        <taxon>Paenibacillaceae</taxon>
        <taxon>Paenibacillus</taxon>
    </lineage>
</organism>
<keyword evidence="3 4" id="KW-0862">Zinc</keyword>
<evidence type="ECO:0000259" key="5">
    <source>
        <dbReference type="SMART" id="SM00731"/>
    </source>
</evidence>
<reference evidence="6 7" key="1">
    <citation type="submission" date="2021-03" db="EMBL/GenBank/DDBJ databases">
        <title>Genomic Encyclopedia of Type Strains, Phase IV (KMG-IV): sequencing the most valuable type-strain genomes for metagenomic binning, comparative biology and taxonomic classification.</title>
        <authorList>
            <person name="Goeker M."/>
        </authorList>
    </citation>
    <scope>NUCLEOTIDE SEQUENCE [LARGE SCALE GENOMIC DNA]</scope>
    <source>
        <strain evidence="6 7">DSM 14349</strain>
    </source>
</reference>
<dbReference type="SMART" id="SM00731">
    <property type="entry name" value="SprT"/>
    <property type="match status" value="1"/>
</dbReference>
<dbReference type="HAMAP" id="MF_00745">
    <property type="entry name" value="SprT_like"/>
    <property type="match status" value="1"/>
</dbReference>
<evidence type="ECO:0000256" key="4">
    <source>
        <dbReference type="HAMAP-Rule" id="MF_00745"/>
    </source>
</evidence>
<proteinExistence type="inferred from homology"/>
<accession>A0ABS4FLM7</accession>
<comment type="subcellular location">
    <subcellularLocation>
        <location evidence="4">Cytoplasm</location>
    </subcellularLocation>
</comment>
<evidence type="ECO:0000256" key="2">
    <source>
        <dbReference type="ARBA" id="ARBA00022723"/>
    </source>
</evidence>
<comment type="caution">
    <text evidence="6">The sequence shown here is derived from an EMBL/GenBank/DDBJ whole genome shotgun (WGS) entry which is preliminary data.</text>
</comment>
<comment type="cofactor">
    <cofactor evidence="4">
        <name>Zn(2+)</name>
        <dbReference type="ChEBI" id="CHEBI:29105"/>
    </cofactor>
    <text evidence="4">Binds 1 zinc ion.</text>
</comment>
<feature type="domain" description="SprT-like" evidence="5">
    <location>
        <begin position="4"/>
        <end position="151"/>
    </location>
</feature>
<keyword evidence="2 4" id="KW-0479">Metal-binding</keyword>
<evidence type="ECO:0000256" key="3">
    <source>
        <dbReference type="ARBA" id="ARBA00022833"/>
    </source>
</evidence>
<feature type="binding site" evidence="4">
    <location>
        <position position="67"/>
    </location>
    <ligand>
        <name>Zn(2+)</name>
        <dbReference type="ChEBI" id="CHEBI:29105"/>
    </ligand>
</feature>
<feature type="active site" evidence="4">
    <location>
        <position position="68"/>
    </location>
</feature>
<dbReference type="InterPro" id="IPR023524">
    <property type="entry name" value="Uncharacterised_SprT-like"/>
</dbReference>
<dbReference type="RefSeq" id="WP_210087187.1">
    <property type="nucleotide sequence ID" value="NZ_JAGGKG010000001.1"/>
</dbReference>
<dbReference type="NCBIfam" id="NF003339">
    <property type="entry name" value="PRK04351.1"/>
    <property type="match status" value="1"/>
</dbReference>
<comment type="similarity">
    <text evidence="4">Belongs to the SprT family.</text>
</comment>
<gene>
    <name evidence="6" type="ORF">J2Z32_000092</name>
</gene>
<protein>
    <recommendedName>
        <fullName evidence="4">Protein SprT-like</fullName>
    </recommendedName>
</protein>
<keyword evidence="1 4" id="KW-0963">Cytoplasm</keyword>
<sequence>MNNEQLQQWVEELSLSFFGLPFKHQATFNSRLRSTGGRYFLKSHHIEINPHQLTNFGLEEVEKIIKHELCHYHLHLAGKGYQHRDAEFKSLLERVQGSRYCKALPLAKRKQSLPFRYKLRCKSCGMTYLRKRRVDITRYRCGKCRGELVEESTFEK</sequence>
<evidence type="ECO:0000256" key="1">
    <source>
        <dbReference type="ARBA" id="ARBA00022490"/>
    </source>
</evidence>
<keyword evidence="7" id="KW-1185">Reference proteome</keyword>
<dbReference type="Proteomes" id="UP001519272">
    <property type="component" value="Unassembled WGS sequence"/>
</dbReference>
<name>A0ABS4FLM7_9BACL</name>
<dbReference type="EMBL" id="JAGGKG010000001">
    <property type="protein sequence ID" value="MBP1903480.1"/>
    <property type="molecule type" value="Genomic_DNA"/>
</dbReference>
<dbReference type="InterPro" id="IPR006640">
    <property type="entry name" value="SprT-like_domain"/>
</dbReference>
<evidence type="ECO:0000313" key="6">
    <source>
        <dbReference type="EMBL" id="MBP1903480.1"/>
    </source>
</evidence>